<feature type="domain" description="Type II/III secretion system secretin-like" evidence="4">
    <location>
        <begin position="276"/>
        <end position="435"/>
    </location>
</feature>
<dbReference type="RefSeq" id="WP_109271420.1">
    <property type="nucleotide sequence ID" value="NZ_QFFF01000001.1"/>
</dbReference>
<evidence type="ECO:0000313" key="6">
    <source>
        <dbReference type="EMBL" id="PWG03283.1"/>
    </source>
</evidence>
<dbReference type="Pfam" id="PF00263">
    <property type="entry name" value="Secretin"/>
    <property type="match status" value="1"/>
</dbReference>
<proteinExistence type="inferred from homology"/>
<dbReference type="Proteomes" id="UP000245916">
    <property type="component" value="Unassembled WGS sequence"/>
</dbReference>
<evidence type="ECO:0000313" key="7">
    <source>
        <dbReference type="Proteomes" id="UP000245916"/>
    </source>
</evidence>
<organism evidence="6 7">
    <name type="scientific">Allosphingosinicella humi</name>
    <dbReference type="NCBI Taxonomy" id="2068657"/>
    <lineage>
        <taxon>Bacteria</taxon>
        <taxon>Pseudomonadati</taxon>
        <taxon>Pseudomonadota</taxon>
        <taxon>Alphaproteobacteria</taxon>
        <taxon>Sphingomonadales</taxon>
        <taxon>Sphingomonadaceae</taxon>
        <taxon>Allosphingosinicella</taxon>
    </lineage>
</organism>
<dbReference type="PANTHER" id="PTHR30332">
    <property type="entry name" value="PROBABLE GENERAL SECRETION PATHWAY PROTEIN D"/>
    <property type="match status" value="1"/>
</dbReference>
<comment type="similarity">
    <text evidence="1">Belongs to the bacterial secretin family.</text>
</comment>
<evidence type="ECO:0000256" key="2">
    <source>
        <dbReference type="SAM" id="MobiDB-lite"/>
    </source>
</evidence>
<feature type="compositionally biased region" description="Low complexity" evidence="2">
    <location>
        <begin position="499"/>
        <end position="523"/>
    </location>
</feature>
<dbReference type="InterPro" id="IPR050810">
    <property type="entry name" value="Bact_Secretion_Sys_Channel"/>
</dbReference>
<dbReference type="PRINTS" id="PR00811">
    <property type="entry name" value="BCTERIALGSPD"/>
</dbReference>
<keyword evidence="3" id="KW-0732">Signal</keyword>
<evidence type="ECO:0000256" key="1">
    <source>
        <dbReference type="RuleBase" id="RU004003"/>
    </source>
</evidence>
<dbReference type="InterPro" id="IPR032789">
    <property type="entry name" value="T2SS-T3SS_pil_N"/>
</dbReference>
<dbReference type="InterPro" id="IPR001775">
    <property type="entry name" value="GspD/PilQ"/>
</dbReference>
<comment type="caution">
    <text evidence="6">The sequence shown here is derived from an EMBL/GenBank/DDBJ whole genome shotgun (WGS) entry which is preliminary data.</text>
</comment>
<dbReference type="InterPro" id="IPR006311">
    <property type="entry name" value="TAT_signal"/>
</dbReference>
<gene>
    <name evidence="6" type="ORF">DF286_10705</name>
</gene>
<feature type="region of interest" description="Disordered" evidence="2">
    <location>
        <begin position="462"/>
        <end position="523"/>
    </location>
</feature>
<dbReference type="InterPro" id="IPR004846">
    <property type="entry name" value="T2SS/T3SS_dom"/>
</dbReference>
<feature type="signal peptide" evidence="3">
    <location>
        <begin position="1"/>
        <end position="34"/>
    </location>
</feature>
<protein>
    <submittedName>
        <fullName evidence="6">Secretion system protein</fullName>
    </submittedName>
</protein>
<sequence>MTNSISIKRAALGTCMAALLAAGMASAVATPALAQSQAVRATDDVTLSVGTGQLVTLDGTMSDVFVANEAIADVQVRSAEQIYIFGKGPGQTTVFATNRTGKVIYSADVRVGTNIASIGEMLALTMPNADITATPMNGMVVLTGTVAAPEDVAEADRLVQTFVGEGTQVISRLKTATPLQVMLKVQIAEVSRSLLRDIGVNLLTRDKSGGFLFGIGRGNPGTITDRVNPDIIDPRTGAPLVIGTDFTFNNNPNATTLGFAGSLLGLDVLSTLDLNENSGLVTMLAEPTLTALSGETASFLAGGEFPIATTSGLNGTQVEFKEYGVSLAFTPTVLDGGRISMRVRPEVSELTSEGSIRLNGIEIPGLSTRRAETTVELGSGQSFMIGGLLQNNGSNSVEKAPFLGDIPILGALFRSQGFRRNETELVIVITPYLVKPVNANQIALPTDGFRTSNDTQRVFVDQREDSHSGEQRPMPRVAAPQTVSPGIGGLGQSVPLPAPGQSAPPAVAASQAPAPAAKPGFSF</sequence>
<dbReference type="PANTHER" id="PTHR30332:SF17">
    <property type="entry name" value="TYPE IV PILIATION SYSTEM PROTEIN DR_0774-RELATED"/>
    <property type="match status" value="1"/>
</dbReference>
<feature type="domain" description="Pilus formation protein N-terminal" evidence="5">
    <location>
        <begin position="43"/>
        <end position="111"/>
    </location>
</feature>
<dbReference type="OrthoDB" id="9775455at2"/>
<evidence type="ECO:0000259" key="5">
    <source>
        <dbReference type="Pfam" id="PF13629"/>
    </source>
</evidence>
<name>A0A2U2J4K8_9SPHN</name>
<evidence type="ECO:0000256" key="3">
    <source>
        <dbReference type="SAM" id="SignalP"/>
    </source>
</evidence>
<dbReference type="GO" id="GO:0009306">
    <property type="term" value="P:protein secretion"/>
    <property type="evidence" value="ECO:0007669"/>
    <property type="project" value="InterPro"/>
</dbReference>
<reference evidence="6 7" key="1">
    <citation type="submission" date="2018-05" db="EMBL/GenBank/DDBJ databases">
        <title>Genome of Sphingosinicella humi QZX222.</title>
        <authorList>
            <person name="Qiao Z."/>
            <person name="Wang G."/>
        </authorList>
    </citation>
    <scope>NUCLEOTIDE SEQUENCE [LARGE SCALE GENOMIC DNA]</scope>
    <source>
        <strain evidence="6 7">QZX222</strain>
    </source>
</reference>
<accession>A0A2U2J4K8</accession>
<dbReference type="EMBL" id="QFFF01000001">
    <property type="protein sequence ID" value="PWG03283.1"/>
    <property type="molecule type" value="Genomic_DNA"/>
</dbReference>
<dbReference type="AlphaFoldDB" id="A0A2U2J4K8"/>
<keyword evidence="7" id="KW-1185">Reference proteome</keyword>
<evidence type="ECO:0000259" key="4">
    <source>
        <dbReference type="Pfam" id="PF00263"/>
    </source>
</evidence>
<dbReference type="GO" id="GO:0015627">
    <property type="term" value="C:type II protein secretion system complex"/>
    <property type="evidence" value="ECO:0007669"/>
    <property type="project" value="TreeGrafter"/>
</dbReference>
<dbReference type="PROSITE" id="PS51318">
    <property type="entry name" value="TAT"/>
    <property type="match status" value="1"/>
</dbReference>
<dbReference type="Pfam" id="PF13629">
    <property type="entry name" value="T2SS-T3SS_pil_N"/>
    <property type="match status" value="1"/>
</dbReference>
<feature type="chain" id="PRO_5015396689" evidence="3">
    <location>
        <begin position="35"/>
        <end position="523"/>
    </location>
</feature>